<dbReference type="RefSeq" id="XP_005704069.1">
    <property type="nucleotide sequence ID" value="XM_005704012.1"/>
</dbReference>
<dbReference type="GO" id="GO:0097510">
    <property type="term" value="P:base-excision repair, AP site formation via deaminated base removal"/>
    <property type="evidence" value="ECO:0007669"/>
    <property type="project" value="TreeGrafter"/>
</dbReference>
<feature type="active site" description="Proton acceptor" evidence="7 8">
    <location>
        <position position="199"/>
    </location>
</feature>
<dbReference type="NCBIfam" id="TIGR00628">
    <property type="entry name" value="ung"/>
    <property type="match status" value="1"/>
</dbReference>
<dbReference type="Proteomes" id="UP000030680">
    <property type="component" value="Unassembled WGS sequence"/>
</dbReference>
<dbReference type="HAMAP" id="MF_00148">
    <property type="entry name" value="UDG"/>
    <property type="match status" value="1"/>
</dbReference>
<keyword evidence="7" id="KW-0496">Mitochondrion</keyword>
<dbReference type="OrthoDB" id="10031947at2759"/>
<dbReference type="STRING" id="130081.M2XVU5"/>
<dbReference type="Gramene" id="EME27549">
    <property type="protein sequence ID" value="EME27549"/>
    <property type="gene ID" value="Gasu_48480"/>
</dbReference>
<dbReference type="EC" id="3.2.2.27" evidence="3 7"/>
<comment type="subcellular location">
    <subcellularLocation>
        <location evidence="7">Mitochondrion</location>
    </subcellularLocation>
    <subcellularLocation>
        <location evidence="7">Nucleus</location>
    </subcellularLocation>
</comment>
<evidence type="ECO:0000256" key="1">
    <source>
        <dbReference type="ARBA" id="ARBA00001400"/>
    </source>
</evidence>
<gene>
    <name evidence="11" type="ORF">Gasu_48480</name>
</gene>
<dbReference type="SMART" id="SM00986">
    <property type="entry name" value="UDG"/>
    <property type="match status" value="1"/>
</dbReference>
<evidence type="ECO:0000256" key="6">
    <source>
        <dbReference type="ARBA" id="ARBA00023204"/>
    </source>
</evidence>
<dbReference type="InterPro" id="IPR018085">
    <property type="entry name" value="Ura-DNA_Glyclase_AS"/>
</dbReference>
<dbReference type="GO" id="GO:0004844">
    <property type="term" value="F:uracil DNA N-glycosylase activity"/>
    <property type="evidence" value="ECO:0007669"/>
    <property type="project" value="UniProtKB-UniRule"/>
</dbReference>
<accession>M2XVU5</accession>
<comment type="function">
    <text evidence="7 9">Excises uracil residues from the DNA which can arise as a result of misincorporation of dUMP residues by DNA polymerase or due to deamination of cytosine.</text>
</comment>
<keyword evidence="4 7" id="KW-0227">DNA damage</keyword>
<reference evidence="12" key="1">
    <citation type="journal article" date="2013" name="Science">
        <title>Gene transfer from bacteria and archaea facilitated evolution of an extremophilic eukaryote.</title>
        <authorList>
            <person name="Schonknecht G."/>
            <person name="Chen W.H."/>
            <person name="Ternes C.M."/>
            <person name="Barbier G.G."/>
            <person name="Shrestha R.P."/>
            <person name="Stanke M."/>
            <person name="Brautigam A."/>
            <person name="Baker B.J."/>
            <person name="Banfield J.F."/>
            <person name="Garavito R.M."/>
            <person name="Carr K."/>
            <person name="Wilkerson C."/>
            <person name="Rensing S.A."/>
            <person name="Gagneul D."/>
            <person name="Dickenson N.E."/>
            <person name="Oesterhelt C."/>
            <person name="Lercher M.J."/>
            <person name="Weber A.P."/>
        </authorList>
    </citation>
    <scope>NUCLEOTIDE SEQUENCE [LARGE SCALE GENOMIC DNA]</scope>
    <source>
        <strain evidence="12">074W</strain>
    </source>
</reference>
<dbReference type="EMBL" id="KB454530">
    <property type="protein sequence ID" value="EME27549.1"/>
    <property type="molecule type" value="Genomic_DNA"/>
</dbReference>
<dbReference type="eggNOG" id="KOG2994">
    <property type="taxonomic scope" value="Eukaryota"/>
</dbReference>
<comment type="catalytic activity">
    <reaction evidence="1 7 9">
        <text>Hydrolyzes single-stranded DNA or mismatched double-stranded DNA and polynucleotides, releasing free uracil.</text>
        <dbReference type="EC" id="3.2.2.27"/>
    </reaction>
</comment>
<keyword evidence="5 7" id="KW-0378">Hydrolase</keyword>
<keyword evidence="12" id="KW-1185">Reference proteome</keyword>
<evidence type="ECO:0000256" key="9">
    <source>
        <dbReference type="RuleBase" id="RU003780"/>
    </source>
</evidence>
<keyword evidence="7" id="KW-0539">Nucleus</keyword>
<sequence length="355" mass="40643">MNIREDIFPQIARNSFETVDSIRSLKCLKGVVFPHSAVILFRMANFILSPWIRTHLCTFKMKRGPLDRFFQGQKTLETDSGKSDFNVKKSRIQSQNLQKLLPDVDKENASMDTGRNSHKSPNRFVESLGTLVDELLVDLEPSWKKQLYPMLDQKTLENLAQFVLQERKRKVIFPPEPLVFNAFKKCPFNKVRVVIVGQDPYHGPGQAHGLCFSVPTGVKCPPSLENIFKELETDIPGYRRPAQGNLEHWSEQGVLLLNSVLTVEAHKPASHSNRGWEYFTNEVIKLLNVNCNGIIFLLWGKYAQQKGKDIDRKRHHVLIAAHPSPYSAANGWFGCRHFSKVNDILKSKQEVPINW</sequence>
<dbReference type="PANTHER" id="PTHR11264">
    <property type="entry name" value="URACIL-DNA GLYCOSYLASE"/>
    <property type="match status" value="1"/>
</dbReference>
<dbReference type="InterPro" id="IPR005122">
    <property type="entry name" value="Uracil-DNA_glycosylase-like"/>
</dbReference>
<comment type="similarity">
    <text evidence="2 7 9">Belongs to the uracil-DNA glycosylase (UDG) superfamily. UNG family.</text>
</comment>
<dbReference type="Gene3D" id="3.40.470.10">
    <property type="entry name" value="Uracil-DNA glycosylase-like domain"/>
    <property type="match status" value="1"/>
</dbReference>
<dbReference type="NCBIfam" id="NF003589">
    <property type="entry name" value="PRK05254.1-2"/>
    <property type="match status" value="1"/>
</dbReference>
<organism evidence="11 12">
    <name type="scientific">Galdieria sulphuraria</name>
    <name type="common">Red alga</name>
    <dbReference type="NCBI Taxonomy" id="130081"/>
    <lineage>
        <taxon>Eukaryota</taxon>
        <taxon>Rhodophyta</taxon>
        <taxon>Bangiophyceae</taxon>
        <taxon>Galdieriales</taxon>
        <taxon>Galdieriaceae</taxon>
        <taxon>Galdieria</taxon>
    </lineage>
</organism>
<name>M2XVU5_GALSU</name>
<dbReference type="NCBIfam" id="NF003588">
    <property type="entry name" value="PRK05254.1-1"/>
    <property type="match status" value="1"/>
</dbReference>
<evidence type="ECO:0000313" key="12">
    <source>
        <dbReference type="Proteomes" id="UP000030680"/>
    </source>
</evidence>
<dbReference type="GO" id="GO:0005739">
    <property type="term" value="C:mitochondrion"/>
    <property type="evidence" value="ECO:0007669"/>
    <property type="project" value="UniProtKB-SubCell"/>
</dbReference>
<dbReference type="PANTHER" id="PTHR11264:SF0">
    <property type="entry name" value="URACIL-DNA GLYCOSYLASE"/>
    <property type="match status" value="1"/>
</dbReference>
<dbReference type="NCBIfam" id="NF003591">
    <property type="entry name" value="PRK05254.1-4"/>
    <property type="match status" value="1"/>
</dbReference>
<dbReference type="GO" id="GO:0005634">
    <property type="term" value="C:nucleus"/>
    <property type="evidence" value="ECO:0007669"/>
    <property type="project" value="UniProtKB-SubCell"/>
</dbReference>
<dbReference type="KEGG" id="gsl:Gasu_48480"/>
<dbReference type="AlphaFoldDB" id="M2XVU5"/>
<evidence type="ECO:0000256" key="3">
    <source>
        <dbReference type="ARBA" id="ARBA00012030"/>
    </source>
</evidence>
<dbReference type="CDD" id="cd10027">
    <property type="entry name" value="UDG-F1-like"/>
    <property type="match status" value="1"/>
</dbReference>
<keyword evidence="6 7" id="KW-0234">DNA repair</keyword>
<dbReference type="SUPFAM" id="SSF52141">
    <property type="entry name" value="Uracil-DNA glycosylase-like"/>
    <property type="match status" value="1"/>
</dbReference>
<evidence type="ECO:0000256" key="5">
    <source>
        <dbReference type="ARBA" id="ARBA00022801"/>
    </source>
</evidence>
<dbReference type="Pfam" id="PF03167">
    <property type="entry name" value="UDG"/>
    <property type="match status" value="1"/>
</dbReference>
<evidence type="ECO:0000256" key="2">
    <source>
        <dbReference type="ARBA" id="ARBA00008184"/>
    </source>
</evidence>
<dbReference type="NCBIfam" id="NF003592">
    <property type="entry name" value="PRK05254.1-5"/>
    <property type="match status" value="1"/>
</dbReference>
<feature type="domain" description="Uracil-DNA glycosylase-like" evidence="10">
    <location>
        <begin position="184"/>
        <end position="345"/>
    </location>
</feature>
<dbReference type="GeneID" id="17086448"/>
<evidence type="ECO:0000256" key="8">
    <source>
        <dbReference type="PROSITE-ProRule" id="PRU10072"/>
    </source>
</evidence>
<proteinExistence type="inferred from homology"/>
<dbReference type="FunFam" id="3.40.470.10:FF:000001">
    <property type="entry name" value="Uracil-DNA glycosylase"/>
    <property type="match status" value="1"/>
</dbReference>
<evidence type="ECO:0000313" key="11">
    <source>
        <dbReference type="EMBL" id="EME27549.1"/>
    </source>
</evidence>
<dbReference type="OMA" id="PDNGYLM"/>
<evidence type="ECO:0000256" key="4">
    <source>
        <dbReference type="ARBA" id="ARBA00022763"/>
    </source>
</evidence>
<dbReference type="PROSITE" id="PS00130">
    <property type="entry name" value="U_DNA_GLYCOSYLASE"/>
    <property type="match status" value="1"/>
</dbReference>
<dbReference type="SMART" id="SM00987">
    <property type="entry name" value="UreE_C"/>
    <property type="match status" value="1"/>
</dbReference>
<dbReference type="InterPro" id="IPR036895">
    <property type="entry name" value="Uracil-DNA_glycosylase-like_sf"/>
</dbReference>
<evidence type="ECO:0000256" key="7">
    <source>
        <dbReference type="HAMAP-Rule" id="MF_03166"/>
    </source>
</evidence>
<protein>
    <recommendedName>
        <fullName evidence="3 7">Uracil-DNA glycosylase</fullName>
        <shortName evidence="7">UDG</shortName>
        <ecNumber evidence="3 7">3.2.2.27</ecNumber>
    </recommendedName>
</protein>
<evidence type="ECO:0000259" key="10">
    <source>
        <dbReference type="SMART" id="SM00986"/>
    </source>
</evidence>
<dbReference type="InterPro" id="IPR002043">
    <property type="entry name" value="UDG_fam1"/>
</dbReference>